<dbReference type="PANTHER" id="PTHR30244">
    <property type="entry name" value="TRANSAMINASE"/>
    <property type="match status" value="1"/>
</dbReference>
<reference evidence="4 5" key="1">
    <citation type="submission" date="2022-11" db="EMBL/GenBank/DDBJ databases">
        <title>Anaerobic phenanthrene biodegradation by a DNRA strain PheN6.</title>
        <authorList>
            <person name="Zhang Z."/>
        </authorList>
    </citation>
    <scope>NUCLEOTIDE SEQUENCE [LARGE SCALE GENOMIC DNA]</scope>
    <source>
        <strain evidence="4 5">PheN6</strain>
    </source>
</reference>
<accession>A0ABT5GHB5</accession>
<dbReference type="GO" id="GO:0008483">
    <property type="term" value="F:transaminase activity"/>
    <property type="evidence" value="ECO:0007669"/>
    <property type="project" value="UniProtKB-KW"/>
</dbReference>
<dbReference type="InterPro" id="IPR015422">
    <property type="entry name" value="PyrdxlP-dep_Trfase_small"/>
</dbReference>
<evidence type="ECO:0000256" key="1">
    <source>
        <dbReference type="ARBA" id="ARBA00001933"/>
    </source>
</evidence>
<dbReference type="CDD" id="cd00616">
    <property type="entry name" value="AHBA_syn"/>
    <property type="match status" value="1"/>
</dbReference>
<keyword evidence="4" id="KW-0032">Aminotransferase</keyword>
<feature type="region of interest" description="Disordered" evidence="3">
    <location>
        <begin position="1"/>
        <end position="23"/>
    </location>
</feature>
<keyword evidence="5" id="KW-1185">Reference proteome</keyword>
<dbReference type="PANTHER" id="PTHR30244:SF34">
    <property type="entry name" value="DTDP-4-AMINO-4,6-DIDEOXYGALACTOSE TRANSAMINASE"/>
    <property type="match status" value="1"/>
</dbReference>
<dbReference type="EMBL" id="JAPFQL010000039">
    <property type="protein sequence ID" value="MDC5697648.1"/>
    <property type="molecule type" value="Genomic_DNA"/>
</dbReference>
<evidence type="ECO:0000256" key="2">
    <source>
        <dbReference type="RuleBase" id="RU004508"/>
    </source>
</evidence>
<dbReference type="SUPFAM" id="SSF53383">
    <property type="entry name" value="PLP-dependent transferases"/>
    <property type="match status" value="1"/>
</dbReference>
<comment type="similarity">
    <text evidence="2">Belongs to the DegT/DnrJ/EryC1 family.</text>
</comment>
<evidence type="ECO:0000313" key="4">
    <source>
        <dbReference type="EMBL" id="MDC5697648.1"/>
    </source>
</evidence>
<dbReference type="Gene3D" id="3.40.640.10">
    <property type="entry name" value="Type I PLP-dependent aspartate aminotransferase-like (Major domain)"/>
    <property type="match status" value="1"/>
</dbReference>
<organism evidence="4 5">
    <name type="scientific">Intrasporangium calvum</name>
    <dbReference type="NCBI Taxonomy" id="53358"/>
    <lineage>
        <taxon>Bacteria</taxon>
        <taxon>Bacillati</taxon>
        <taxon>Actinomycetota</taxon>
        <taxon>Actinomycetes</taxon>
        <taxon>Micrococcales</taxon>
        <taxon>Intrasporangiaceae</taxon>
        <taxon>Intrasporangium</taxon>
    </lineage>
</organism>
<dbReference type="PIRSF" id="PIRSF000390">
    <property type="entry name" value="PLP_StrS"/>
    <property type="match status" value="1"/>
</dbReference>
<comment type="cofactor">
    <cofactor evidence="1">
        <name>pyridoxal 5'-phosphate</name>
        <dbReference type="ChEBI" id="CHEBI:597326"/>
    </cofactor>
</comment>
<evidence type="ECO:0000256" key="3">
    <source>
        <dbReference type="SAM" id="MobiDB-lite"/>
    </source>
</evidence>
<dbReference type="InterPro" id="IPR015424">
    <property type="entry name" value="PyrdxlP-dep_Trfase"/>
</dbReference>
<dbReference type="Pfam" id="PF01041">
    <property type="entry name" value="DegT_DnrJ_EryC1"/>
    <property type="match status" value="1"/>
</dbReference>
<comment type="caution">
    <text evidence="4">The sequence shown here is derived from an EMBL/GenBank/DDBJ whole genome shotgun (WGS) entry which is preliminary data.</text>
</comment>
<dbReference type="InterPro" id="IPR000653">
    <property type="entry name" value="DegT/StrS_aminotransferase"/>
</dbReference>
<dbReference type="Gene3D" id="3.90.1150.10">
    <property type="entry name" value="Aspartate Aminotransferase, domain 1"/>
    <property type="match status" value="1"/>
</dbReference>
<protein>
    <submittedName>
        <fullName evidence="4">DegT/DnrJ/EryC1/StrS family aminotransferase</fullName>
    </submittedName>
</protein>
<gene>
    <name evidence="4" type="ORF">OO014_10290</name>
</gene>
<dbReference type="RefSeq" id="WP_272462224.1">
    <property type="nucleotide sequence ID" value="NZ_JAPFQL010000039.1"/>
</dbReference>
<dbReference type="InterPro" id="IPR015421">
    <property type="entry name" value="PyrdxlP-dep_Trfase_major"/>
</dbReference>
<sequence length="400" mass="42483">MSDRLAAGGSEREAHAPGSHGKVGTIPLAVPNIGDLERHYVVEAVESGYVSSVGPFVSEFEDRFAHRVGARHAIACATGTAAIHIGLILLGVEREDDVLCSDFTFVGSVNPIAYLGARPVFVDSETQTWNLDPALVAAELDRRAAAGEALPKVVEVVHVLGQPADIEPIVDACERHGIAILEDAAESLGAGWSAGRFAGKHTGTVGRVGCFSFNGNKIATTGGGGMIVTDDDELAERARHLTTQAKVPDIGYLHDEVGYNYRLTNIAAGLGLAQLERLDEFVAAKQRIAERYDEAFADLPLDLPPRVAGFDATYWLYSVMVSAADGRGRDELLAHLGRHGVGARALWRPLHAQPPFAGAPVLGGAVGDGFFERGLSLPCSTDLTDRDQARVVEAVRSFFG</sequence>
<dbReference type="Proteomes" id="UP001150259">
    <property type="component" value="Unassembled WGS sequence"/>
</dbReference>
<evidence type="ECO:0000313" key="5">
    <source>
        <dbReference type="Proteomes" id="UP001150259"/>
    </source>
</evidence>
<keyword evidence="4" id="KW-0808">Transferase</keyword>
<keyword evidence="2" id="KW-0663">Pyridoxal phosphate</keyword>
<proteinExistence type="inferred from homology"/>
<name>A0ABT5GHB5_9MICO</name>